<gene>
    <name evidence="1" type="ORF">VEx25_A1080</name>
</gene>
<evidence type="ECO:0000313" key="1">
    <source>
        <dbReference type="EMBL" id="EDN58652.1"/>
    </source>
</evidence>
<reference evidence="2" key="1">
    <citation type="submission" date="2006-10" db="EMBL/GenBank/DDBJ databases">
        <authorList>
            <person name="Heidelberg J."/>
            <person name="Sebastian Y."/>
        </authorList>
    </citation>
    <scope>NUCLEOTIDE SEQUENCE [LARGE SCALE GENOMIC DNA]</scope>
    <source>
        <strain evidence="2">EX25</strain>
    </source>
</reference>
<proteinExistence type="predicted"/>
<protein>
    <submittedName>
        <fullName evidence="1">Chromosome segregation ATPases</fullName>
    </submittedName>
</protein>
<sequence length="217" mass="25448">MYFSFSFFVLISPATRMSRKFGYILKRVGQLTRAIMINKLNWILLLLLFPIMGHANIQCNPSSWNDNLTQFNRLESNYNKHVEVFNALLAEHKQRQLLSQTFSLHELVLLWRARSNQNAFKTQLKASIQYKEELTTKANELIKLSTQSQWSANGWKKLAQKCRELNETANQITAEWYNTNALQLTEDYKRLSSQYQALAQLYDKEARALQYAQDVSR</sequence>
<dbReference type="EMBL" id="DS267809">
    <property type="protein sequence ID" value="EDN58652.1"/>
    <property type="molecule type" value="Genomic_DNA"/>
</dbReference>
<name>A0ABM9WZ10_VIBAE</name>
<organism evidence="1 2">
    <name type="scientific">Vibrio antiquarius (strain Ex25)</name>
    <dbReference type="NCBI Taxonomy" id="150340"/>
    <lineage>
        <taxon>Bacteria</taxon>
        <taxon>Pseudomonadati</taxon>
        <taxon>Pseudomonadota</taxon>
        <taxon>Gammaproteobacteria</taxon>
        <taxon>Vibrionales</taxon>
        <taxon>Vibrionaceae</taxon>
        <taxon>Vibrio</taxon>
        <taxon>Vibrio diabolicus subgroup</taxon>
    </lineage>
</organism>
<evidence type="ECO:0000313" key="2">
    <source>
        <dbReference type="Proteomes" id="UP000242664"/>
    </source>
</evidence>
<accession>A0ABM9WZ10</accession>
<dbReference type="Proteomes" id="UP000242664">
    <property type="component" value="Unassembled WGS sequence"/>
</dbReference>
<keyword evidence="2" id="KW-1185">Reference proteome</keyword>